<dbReference type="PANTHER" id="PTHR11748:SF111">
    <property type="entry name" value="D-LACTATE DEHYDROGENASE, MITOCHONDRIAL-RELATED"/>
    <property type="match status" value="1"/>
</dbReference>
<feature type="region of interest" description="Disordered" evidence="10">
    <location>
        <begin position="799"/>
        <end position="833"/>
    </location>
</feature>
<keyword evidence="4" id="KW-0285">Flavoprotein</keyword>
<dbReference type="EC" id="1.1.2.4" evidence="9"/>
<dbReference type="Pfam" id="PF02913">
    <property type="entry name" value="FAD-oxidase_C"/>
    <property type="match status" value="1"/>
</dbReference>
<organism evidence="12 13">
    <name type="scientific">Perkinsus olseni</name>
    <name type="common">Perkinsus atlanticus</name>
    <dbReference type="NCBI Taxonomy" id="32597"/>
    <lineage>
        <taxon>Eukaryota</taxon>
        <taxon>Sar</taxon>
        <taxon>Alveolata</taxon>
        <taxon>Perkinsozoa</taxon>
        <taxon>Perkinsea</taxon>
        <taxon>Perkinsida</taxon>
        <taxon>Perkinsidae</taxon>
        <taxon>Perkinsus</taxon>
    </lineage>
</organism>
<dbReference type="InterPro" id="IPR016166">
    <property type="entry name" value="FAD-bd_PCMH"/>
</dbReference>
<dbReference type="SUPFAM" id="SSF55103">
    <property type="entry name" value="FAD-linked oxidases, C-terminal domain"/>
    <property type="match status" value="1"/>
</dbReference>
<comment type="cofactor">
    <cofactor evidence="1">
        <name>FAD</name>
        <dbReference type="ChEBI" id="CHEBI:57692"/>
    </cofactor>
</comment>
<gene>
    <name evidence="12" type="ORF">FOL46_000063</name>
</gene>
<dbReference type="Gene3D" id="3.30.465.10">
    <property type="match status" value="1"/>
</dbReference>
<evidence type="ECO:0000256" key="9">
    <source>
        <dbReference type="ARBA" id="ARBA00038897"/>
    </source>
</evidence>
<dbReference type="GO" id="GO:0008720">
    <property type="term" value="F:D-lactate dehydrogenase (NAD+) activity"/>
    <property type="evidence" value="ECO:0007669"/>
    <property type="project" value="TreeGrafter"/>
</dbReference>
<dbReference type="InterPro" id="IPR016164">
    <property type="entry name" value="FAD-linked_Oxase-like_C"/>
</dbReference>
<accession>A0A7J6MZG8</accession>
<comment type="subcellular location">
    <subcellularLocation>
        <location evidence="2">Mitochondrion</location>
    </subcellularLocation>
</comment>
<evidence type="ECO:0000256" key="2">
    <source>
        <dbReference type="ARBA" id="ARBA00004173"/>
    </source>
</evidence>
<dbReference type="FunFam" id="3.30.70.2740:FF:000001">
    <property type="entry name" value="D-lactate dehydrogenase mitochondrial"/>
    <property type="match status" value="1"/>
</dbReference>
<evidence type="ECO:0000256" key="7">
    <source>
        <dbReference type="ARBA" id="ARBA00023002"/>
    </source>
</evidence>
<evidence type="ECO:0000313" key="12">
    <source>
        <dbReference type="EMBL" id="KAF4676600.1"/>
    </source>
</evidence>
<evidence type="ECO:0000259" key="11">
    <source>
        <dbReference type="PROSITE" id="PS51387"/>
    </source>
</evidence>
<dbReference type="EMBL" id="JABANN010000001">
    <property type="protein sequence ID" value="KAF4676600.1"/>
    <property type="molecule type" value="Genomic_DNA"/>
</dbReference>
<comment type="caution">
    <text evidence="12">The sequence shown here is derived from an EMBL/GenBank/DDBJ whole genome shotgun (WGS) entry which is preliminary data.</text>
</comment>
<dbReference type="InterPro" id="IPR016169">
    <property type="entry name" value="FAD-bd_PCMH_sub2"/>
</dbReference>
<dbReference type="InterPro" id="IPR036318">
    <property type="entry name" value="FAD-bd_PCMH-like_sf"/>
</dbReference>
<dbReference type="Proteomes" id="UP000572268">
    <property type="component" value="Unassembled WGS sequence"/>
</dbReference>
<evidence type="ECO:0000256" key="8">
    <source>
        <dbReference type="ARBA" id="ARBA00023128"/>
    </source>
</evidence>
<dbReference type="PROSITE" id="PS51387">
    <property type="entry name" value="FAD_PCMH"/>
    <property type="match status" value="1"/>
</dbReference>
<proteinExistence type="inferred from homology"/>
<evidence type="ECO:0000313" key="13">
    <source>
        <dbReference type="Proteomes" id="UP000572268"/>
    </source>
</evidence>
<dbReference type="Gene3D" id="1.10.45.10">
    <property type="entry name" value="Vanillyl-alcohol Oxidase, Chain A, domain 4"/>
    <property type="match status" value="1"/>
</dbReference>
<dbReference type="GO" id="GO:0004458">
    <property type="term" value="F:D-lactate dehydrogenase (cytochrome) activity"/>
    <property type="evidence" value="ECO:0007669"/>
    <property type="project" value="UniProtKB-EC"/>
</dbReference>
<protein>
    <recommendedName>
        <fullName evidence="9">D-lactate dehydrogenase (cytochrome)</fullName>
        <ecNumber evidence="9">1.1.2.4</ecNumber>
    </recommendedName>
</protein>
<dbReference type="GO" id="GO:0071949">
    <property type="term" value="F:FAD binding"/>
    <property type="evidence" value="ECO:0007669"/>
    <property type="project" value="InterPro"/>
</dbReference>
<dbReference type="PANTHER" id="PTHR11748">
    <property type="entry name" value="D-LACTATE DEHYDROGENASE"/>
    <property type="match status" value="1"/>
</dbReference>
<dbReference type="SUPFAM" id="SSF56176">
    <property type="entry name" value="FAD-binding/transporter-associated domain-like"/>
    <property type="match status" value="1"/>
</dbReference>
<dbReference type="Gene3D" id="3.30.70.2740">
    <property type="match status" value="1"/>
</dbReference>
<keyword evidence="8" id="KW-0496">Mitochondrion</keyword>
<dbReference type="GO" id="GO:1903457">
    <property type="term" value="P:lactate catabolic process"/>
    <property type="evidence" value="ECO:0007669"/>
    <property type="project" value="TreeGrafter"/>
</dbReference>
<comment type="similarity">
    <text evidence="3">Belongs to the FAD-binding oxidoreductase/transferase type 4 family.</text>
</comment>
<feature type="domain" description="FAD-binding PCMH-type" evidence="11">
    <location>
        <begin position="73"/>
        <end position="252"/>
    </location>
</feature>
<sequence>MTDVRLLESESTQSSLDSPVSTAKVSEVCCPPEGKYGEVTSEFLDKLREVPELEVSVDEDSLQSCARDKSYHLPHRPTAVLHPSSTSAVSGALALCYEYRIPVATRGAGTGLEGGAILARGLHGVVLSTEKLKTIDFDETSMSCWVGAGVRKTQLNKYLNKFGCCFQCDPGSDASIGGQASTGASGTTSVRYGTFKENVVSLTVVTPSGDVIENTRRLVRKNSTGLDLTRLYLGSEGSLGVITKVCVKVTRHPKVIAGGIICFPSVEKAVEAVLEISKSNIPDLSRGELMTGAAVRQGNAFFGCKYTELPSLCFECQCSDFKAADRACCEVMDIAKTCGGTDIRATDNKDALDTLWTLRRGAFYSTKNTRRGEKGISVFVSDACVPLVNLPKVITETENIYQSIFHNVDTLCIVAHIFDGNFHAMIPTKEDEVDKIEEFSDRLADIVLEAGGSVSGEHGVGLGKARYVEREFGTSGIKVMQRVKEALDPRGIMNPGKSYYMSSKLQLKRGPQRAFIKDRCLAWAPVVTNAHSVLGKVYMAGVDDIGMDLLLVTEPRTRIHESYCELVCHALVDEILSDGDLVGRLQEFVERIDAQVTVSEDYTVDEGHGAYELPQADSVVVDKVKGVFLCIHWLTLFYFKIICTVHDRVRSISRGLGEVLELSARTCDAVLGALVYGPAKSVALERWVVNPGGEGMTIHLLLSHKEEKEDATDGLRWALLDVTENFPELPVGYHAVLVFDSAESLLKAEAMETSNTVMKLDLGSLNNDGESTVPATARDVHPVIPSATPREAGELVVENVGPNEPRGPDSDGHRSREGAHHCEEGSPAARRQPSAEAFEFPLEELQAQTRPDLDEETTLGVSTPMDWMFYYFPNYSRDKVALMARQIKIHFAIGFALVFFVYHPPYKGADYENFHKSPLYWYKYNKLERSGQLQENLRIKRDWFYDEDPNAS</sequence>
<reference evidence="12 13" key="1">
    <citation type="submission" date="2020-04" db="EMBL/GenBank/DDBJ databases">
        <title>Perkinsus olseni comparative genomics.</title>
        <authorList>
            <person name="Bogema D.R."/>
        </authorList>
    </citation>
    <scope>NUCLEOTIDE SEQUENCE [LARGE SCALE GENOMIC DNA]</scope>
    <source>
        <strain evidence="12">ATCC PRA-31</strain>
    </source>
</reference>
<dbReference type="GO" id="GO:0005739">
    <property type="term" value="C:mitochondrion"/>
    <property type="evidence" value="ECO:0007669"/>
    <property type="project" value="UniProtKB-SubCell"/>
</dbReference>
<dbReference type="Pfam" id="PF01565">
    <property type="entry name" value="FAD_binding_4"/>
    <property type="match status" value="1"/>
</dbReference>
<evidence type="ECO:0000256" key="5">
    <source>
        <dbReference type="ARBA" id="ARBA00022827"/>
    </source>
</evidence>
<dbReference type="InterPro" id="IPR004113">
    <property type="entry name" value="FAD-bd_oxidored_4_C"/>
</dbReference>
<name>A0A7J6MZG8_PEROL</name>
<keyword evidence="6" id="KW-0809">Transit peptide</keyword>
<evidence type="ECO:0000256" key="4">
    <source>
        <dbReference type="ARBA" id="ARBA00022630"/>
    </source>
</evidence>
<keyword evidence="5" id="KW-0274">FAD</keyword>
<dbReference type="FunFam" id="1.10.45.10:FF:000001">
    <property type="entry name" value="D-lactate dehydrogenase mitochondrial"/>
    <property type="match status" value="1"/>
</dbReference>
<evidence type="ECO:0000256" key="10">
    <source>
        <dbReference type="SAM" id="MobiDB-lite"/>
    </source>
</evidence>
<dbReference type="InterPro" id="IPR016171">
    <property type="entry name" value="Vanillyl_alc_oxidase_C-sub2"/>
</dbReference>
<dbReference type="AlphaFoldDB" id="A0A7J6MZG8"/>
<feature type="compositionally biased region" description="Basic and acidic residues" evidence="10">
    <location>
        <begin position="806"/>
        <end position="824"/>
    </location>
</feature>
<evidence type="ECO:0000256" key="1">
    <source>
        <dbReference type="ARBA" id="ARBA00001974"/>
    </source>
</evidence>
<evidence type="ECO:0000256" key="3">
    <source>
        <dbReference type="ARBA" id="ARBA00008000"/>
    </source>
</evidence>
<dbReference type="InterPro" id="IPR006094">
    <property type="entry name" value="Oxid_FAD_bind_N"/>
</dbReference>
<keyword evidence="7" id="KW-0560">Oxidoreductase</keyword>
<evidence type="ECO:0000256" key="6">
    <source>
        <dbReference type="ARBA" id="ARBA00022946"/>
    </source>
</evidence>